<feature type="domain" description="Ig-like" evidence="2">
    <location>
        <begin position="498"/>
        <end position="575"/>
    </location>
</feature>
<feature type="domain" description="PKD-like" evidence="3">
    <location>
        <begin position="1260"/>
        <end position="1341"/>
    </location>
</feature>
<dbReference type="Pfam" id="PF19406">
    <property type="entry name" value="PKD_5"/>
    <property type="match status" value="3"/>
</dbReference>
<feature type="domain" description="PKD-like" evidence="3">
    <location>
        <begin position="1169"/>
        <end position="1250"/>
    </location>
</feature>
<dbReference type="InterPro" id="IPR013783">
    <property type="entry name" value="Ig-like_fold"/>
</dbReference>
<feature type="domain" description="Ig-like" evidence="2">
    <location>
        <begin position="336"/>
        <end position="412"/>
    </location>
</feature>
<dbReference type="Pfam" id="PF13585">
    <property type="entry name" value="CHU_C"/>
    <property type="match status" value="1"/>
</dbReference>
<feature type="chain" id="PRO_5037159504" evidence="1">
    <location>
        <begin position="20"/>
        <end position="1762"/>
    </location>
</feature>
<dbReference type="EMBL" id="JADFFL010000006">
    <property type="protein sequence ID" value="MBE9663377.1"/>
    <property type="molecule type" value="Genomic_DNA"/>
</dbReference>
<dbReference type="InterPro" id="IPR045828">
    <property type="entry name" value="PKD_Bacteroidetes"/>
</dbReference>
<gene>
    <name evidence="4" type="ORF">IRJ16_15930</name>
</gene>
<feature type="signal peptide" evidence="1">
    <location>
        <begin position="1"/>
        <end position="19"/>
    </location>
</feature>
<feature type="domain" description="Ig-like" evidence="2">
    <location>
        <begin position="987"/>
        <end position="1065"/>
    </location>
</feature>
<feature type="domain" description="Ig-like" evidence="2">
    <location>
        <begin position="416"/>
        <end position="495"/>
    </location>
</feature>
<dbReference type="Proteomes" id="UP000622475">
    <property type="component" value="Unassembled WGS sequence"/>
</dbReference>
<evidence type="ECO:0000256" key="1">
    <source>
        <dbReference type="SAM" id="SignalP"/>
    </source>
</evidence>
<feature type="domain" description="Ig-like" evidence="2">
    <location>
        <begin position="907"/>
        <end position="983"/>
    </location>
</feature>
<comment type="caution">
    <text evidence="4">The sequence shown here is derived from an EMBL/GenBank/DDBJ whole genome shotgun (WGS) entry which is preliminary data.</text>
</comment>
<sequence length="1762" mass="179688">MKKSLLLLAFLLCAVIGYAQTCTLTANIQSPGTVICSGSSVVLTAVAENGTGPYTYSWSTGETTDFISVNKSGTYTVTITDATPGCQPIRKSITITSTASPAAPTVADIAVCQGTTGTLRATGPGGTYQWYDAPIGGNFLGSGELFVTPAINRQTVFYVETTVSGCISPRKAVTVFVYGPPSTINGTACAGMGVTLTATDYNDYIWFDAASGGTQVGTGSTFTTPPLNATTNYYVSAVINGCVTARSQATAYITALPQPPAASGVTICSGTSANLQASAPAGNIDWFDVPTGGTSLITSPDFTTPVLTATKTYYVQATTGCESTRTPVTVTVTQTPPAPTASPVTSCPDAPARLVANTTIGVAEWFSRPSGGAVLATGNTFDTPPLTINTTYYVQANNGGCVSARIPVMVTIDTRPDAPGAIGTLICNGSTATLTATNSTGNYQWYDAATGGNLLASTATFTTPALTATTTYYVQAMSANGCASNRTAVDVTVQPPVAAPVANSTTICAGNRAVLTATGGTNFQWYDAPAGGNLLGTGSTYVSPQLTASVDYYVQAISANGCVSARSAVSVVVTPLPSAPSGTGALVCPGSTATLSASTGTGTIAWYDAAIGGNMVGTGNSFTTPAINQQTTFYAETQNNGCASPRTAVTVTLITGPTPQFQYPSSTVCAGSGNTTPVINNPAGGTFSASPAGLTFVSNTTGQINVNASLPGTYTISFASSGSCTGVTTAQFTIGAGQGATFSYAGPFCQSNANPSPAFPNGNSAGSFTASPAGLVFVSAATGQINLAASLPGTYTITNTINGSGVCAPRTAQYTVTIDASAAVNAGPDQSIASGNIAQLNGSITGGASTGRWTGGSGTFSDPTALNPVYTAGPGETVATLTLTSANPAGSCGPGADVVRIYFNDVPPAPTAQGTTICSGNTATLQATAPGGIYRWYDVATGGNLLSTGDTYLTPVLTANRTFYVSTELNGFTGVRRAVTVTVAASPLAPIVNSPAICMGDKAVLTVSNAGTATYNWYSAATGGNLLDIGTSYTTPELNTTTALYVEAVANGCVSTRTRVNVKVNAHAMIVSGGFGEVCGGTPLNYTITSDEPEATFTWSRAAVAGITNTAVSNQTSGTITETLINTSANAIDVTYHIVPLMGTCPGRPFDYVVTVYPDVTVTSPATMSVCNGNASNYTITFDKAVSGFTWSRAAVTGISNTAVSGQGAPILREVLFNTTNAPIDVVYVFSYSLGTCNRTFTFTVNVKPRVDITSADKGTACNNIALPYNIQSNVPSATFAWSRPAVGNNPASGNQTGSIINERLVNTTSNPITAVYTIVPTAFGCTGASFTYAVTVYPTPPTPVVTSNSPVCVASTITLFAKPVAGATYLWTGPNGFTSQEQDPTIPASAAAAGRYTLTLQINGCPGPSSFVDVIVNPAPTATAGDDKIICPSATAIPLTGRIGGGATTGLWSSSGTGTFSPAGNVLNATYIPSAADKTAGSVILTLTSTSTDDCAAAASNLTITFGLQPATEAGADQNVCAQSTAVQLNARILAGTRGTWTTSGSGVFNNASQINAVYIPSAADIAARQVKLTFTVADAGGCYSPADEVTIVFTPPPTLDAGGTRYVLKGRQITLVPTVSDESVTYSWSPNVNISSTTVKNPVITGDVDTRYTLTITDNRGCTTTAEVMVRVSPELTLPNTFTPNGDGINDRWNITGLVAYEEATVDIYNRNGQRVFRSLGYPVPWDGTANGQQVPAGVYYYVIDTKLKGRLTGWVTVIR</sequence>
<feature type="domain" description="Ig-like" evidence="2">
    <location>
        <begin position="577"/>
        <end position="652"/>
    </location>
</feature>
<dbReference type="Pfam" id="PF19081">
    <property type="entry name" value="Ig_7"/>
    <property type="match status" value="9"/>
</dbReference>
<reference evidence="4" key="1">
    <citation type="submission" date="2020-10" db="EMBL/GenBank/DDBJ databases">
        <title>Mucilaginibacter mali sp. nov., isolated from rhizosphere soil of apple orchard.</title>
        <authorList>
            <person name="Lee J.-S."/>
            <person name="Kim H.S."/>
            <person name="Kim J.-S."/>
        </authorList>
    </citation>
    <scope>NUCLEOTIDE SEQUENCE</scope>
    <source>
        <strain evidence="4">KCTC 22746</strain>
    </source>
</reference>
<feature type="domain" description="PKD-like" evidence="3">
    <location>
        <begin position="1077"/>
        <end position="1159"/>
    </location>
</feature>
<dbReference type="NCBIfam" id="TIGR04131">
    <property type="entry name" value="Bac_Flav_CTERM"/>
    <property type="match status" value="1"/>
</dbReference>
<keyword evidence="1" id="KW-0732">Signal</keyword>
<feature type="domain" description="Ig-like" evidence="2">
    <location>
        <begin position="257"/>
        <end position="333"/>
    </location>
</feature>
<protein>
    <submittedName>
        <fullName evidence="4">Gliding motility-associated C-terminal domain-containing protein</fullName>
    </submittedName>
</protein>
<evidence type="ECO:0000259" key="2">
    <source>
        <dbReference type="Pfam" id="PF19081"/>
    </source>
</evidence>
<feature type="domain" description="Ig-like" evidence="2">
    <location>
        <begin position="182"/>
        <end position="252"/>
    </location>
</feature>
<dbReference type="Gene3D" id="2.60.40.10">
    <property type="entry name" value="Immunoglobulins"/>
    <property type="match status" value="1"/>
</dbReference>
<dbReference type="InterPro" id="IPR044023">
    <property type="entry name" value="Ig_7"/>
</dbReference>
<feature type="domain" description="Ig-like" evidence="2">
    <location>
        <begin position="101"/>
        <end position="177"/>
    </location>
</feature>
<proteinExistence type="predicted"/>
<evidence type="ECO:0000313" key="4">
    <source>
        <dbReference type="EMBL" id="MBE9663377.1"/>
    </source>
</evidence>
<organism evidence="4 5">
    <name type="scientific">Mucilaginibacter myungsuensis</name>
    <dbReference type="NCBI Taxonomy" id="649104"/>
    <lineage>
        <taxon>Bacteria</taxon>
        <taxon>Pseudomonadati</taxon>
        <taxon>Bacteroidota</taxon>
        <taxon>Sphingobacteriia</taxon>
        <taxon>Sphingobacteriales</taxon>
        <taxon>Sphingobacteriaceae</taxon>
        <taxon>Mucilaginibacter</taxon>
    </lineage>
</organism>
<dbReference type="RefSeq" id="WP_194112611.1">
    <property type="nucleotide sequence ID" value="NZ_JADFFL010000006.1"/>
</dbReference>
<accession>A0A929KZA6</accession>
<evidence type="ECO:0000313" key="5">
    <source>
        <dbReference type="Proteomes" id="UP000622475"/>
    </source>
</evidence>
<name>A0A929KZA6_9SPHI</name>
<evidence type="ECO:0000259" key="3">
    <source>
        <dbReference type="Pfam" id="PF19406"/>
    </source>
</evidence>
<dbReference type="InterPro" id="IPR026341">
    <property type="entry name" value="T9SS_type_B"/>
</dbReference>
<keyword evidence="5" id="KW-1185">Reference proteome</keyword>